<evidence type="ECO:0000313" key="2">
    <source>
        <dbReference type="EMBL" id="OMG38737.1"/>
    </source>
</evidence>
<dbReference type="Gene3D" id="3.30.420.10">
    <property type="entry name" value="Ribonuclease H-like superfamily/Ribonuclease H"/>
    <property type="match status" value="1"/>
</dbReference>
<dbReference type="AlphaFoldDB" id="A0A854DCD6"/>
<dbReference type="GO" id="GO:0003676">
    <property type="term" value="F:nucleic acid binding"/>
    <property type="evidence" value="ECO:0007669"/>
    <property type="project" value="InterPro"/>
</dbReference>
<protein>
    <submittedName>
        <fullName evidence="2">Uncharacterized protein</fullName>
    </submittedName>
</protein>
<name>A0A854DCD6_ACTNA</name>
<gene>
    <name evidence="2" type="ORF">BKH33_00815</name>
</gene>
<accession>A0A854DCD6</accession>
<reference evidence="2 3" key="1">
    <citation type="submission" date="2016-12" db="EMBL/GenBank/DDBJ databases">
        <title>Genomic comparison of strains in the 'Actinomyces naeslundii' group.</title>
        <authorList>
            <person name="Mughal S.R."/>
            <person name="Do T."/>
            <person name="Gilbert S.C."/>
            <person name="Witherden E.A."/>
            <person name="Didelot X."/>
            <person name="Beighton D."/>
        </authorList>
    </citation>
    <scope>NUCLEOTIDE SEQUENCE [LARGE SCALE GENOMIC DNA]</scope>
    <source>
        <strain evidence="2 3">NCTC 10301</strain>
    </source>
</reference>
<feature type="compositionally biased region" description="Polar residues" evidence="1">
    <location>
        <begin position="182"/>
        <end position="194"/>
    </location>
</feature>
<evidence type="ECO:0000313" key="3">
    <source>
        <dbReference type="Proteomes" id="UP000187035"/>
    </source>
</evidence>
<dbReference type="SUPFAM" id="SSF53098">
    <property type="entry name" value="Ribonuclease H-like"/>
    <property type="match status" value="1"/>
</dbReference>
<dbReference type="InterPro" id="IPR036397">
    <property type="entry name" value="RNaseH_sf"/>
</dbReference>
<sequence>MLIIEDLSGASGSPTPVSAEETHIQVRLATWQALEAEDLLTSALERADALKRQLVLDGDDDLTALLLAVSDNGTQMIAASTRRFMAMVAIAQHFGRPATATDQTWIESRGGTIKAERPHLLAITDPAVLTAEPDSVRLEYNSQPLHPGHRLHPPLSMSTKDADPPSAKPARTSWNKPPDNDLPTTERQQHNQTNPEDHNDA</sequence>
<proteinExistence type="predicted"/>
<organism evidence="2 3">
    <name type="scientific">Actinomyces naeslundii</name>
    <dbReference type="NCBI Taxonomy" id="1655"/>
    <lineage>
        <taxon>Bacteria</taxon>
        <taxon>Bacillati</taxon>
        <taxon>Actinomycetota</taxon>
        <taxon>Actinomycetes</taxon>
        <taxon>Actinomycetales</taxon>
        <taxon>Actinomycetaceae</taxon>
        <taxon>Actinomyces</taxon>
    </lineage>
</organism>
<comment type="caution">
    <text evidence="2">The sequence shown here is derived from an EMBL/GenBank/DDBJ whole genome shotgun (WGS) entry which is preliminary data.</text>
</comment>
<dbReference type="InterPro" id="IPR012337">
    <property type="entry name" value="RNaseH-like_sf"/>
</dbReference>
<evidence type="ECO:0000256" key="1">
    <source>
        <dbReference type="SAM" id="MobiDB-lite"/>
    </source>
</evidence>
<dbReference type="EMBL" id="MSRR01000002">
    <property type="protein sequence ID" value="OMG38737.1"/>
    <property type="molecule type" value="Genomic_DNA"/>
</dbReference>
<dbReference type="Proteomes" id="UP000187035">
    <property type="component" value="Unassembled WGS sequence"/>
</dbReference>
<feature type="region of interest" description="Disordered" evidence="1">
    <location>
        <begin position="140"/>
        <end position="201"/>
    </location>
</feature>